<feature type="transmembrane region" description="Helical" evidence="1">
    <location>
        <begin position="43"/>
        <end position="66"/>
    </location>
</feature>
<organism evidence="2 3">
    <name type="scientific">Sphingobium amiense</name>
    <dbReference type="NCBI Taxonomy" id="135719"/>
    <lineage>
        <taxon>Bacteria</taxon>
        <taxon>Pseudomonadati</taxon>
        <taxon>Pseudomonadota</taxon>
        <taxon>Alphaproteobacteria</taxon>
        <taxon>Sphingomonadales</taxon>
        <taxon>Sphingomonadaceae</taxon>
        <taxon>Sphingobium</taxon>
    </lineage>
</organism>
<name>A0A494W067_9SPHN</name>
<dbReference type="AlphaFoldDB" id="A0A494W067"/>
<feature type="transmembrane region" description="Helical" evidence="1">
    <location>
        <begin position="78"/>
        <end position="95"/>
    </location>
</feature>
<feature type="transmembrane region" description="Helical" evidence="1">
    <location>
        <begin position="12"/>
        <end position="31"/>
    </location>
</feature>
<protein>
    <submittedName>
        <fullName evidence="2">Uncharacterized protein</fullName>
    </submittedName>
</protein>
<reference evidence="2 3" key="1">
    <citation type="submission" date="2018-05" db="EMBL/GenBank/DDBJ databases">
        <title>Complete Genome Sequence of the Nonylphenol-Degrading Bacterium Sphingobium amiense DSM 16289T.</title>
        <authorList>
            <person name="Ootsuka M."/>
            <person name="Nishizawa T."/>
            <person name="Ohta H."/>
        </authorList>
    </citation>
    <scope>NUCLEOTIDE SEQUENCE [LARGE SCALE GENOMIC DNA]</scope>
    <source>
        <strain evidence="2 3">DSM 16289</strain>
    </source>
</reference>
<dbReference type="Proteomes" id="UP000279959">
    <property type="component" value="Chromosome"/>
</dbReference>
<dbReference type="EMBL" id="AP018664">
    <property type="protein sequence ID" value="BBD98054.1"/>
    <property type="molecule type" value="Genomic_DNA"/>
</dbReference>
<keyword evidence="3" id="KW-1185">Reference proteome</keyword>
<sequence length="108" mass="12000">MERAAMSTDEFMMRYVYIPLAAFTGAISSLGARRWRTMTKGKILLAVFMGATFAMFVTPWAAHAIMGIREDDARGTVALTYLFGIAAHIILPWLIQRIERMIGGGEAQ</sequence>
<evidence type="ECO:0000256" key="1">
    <source>
        <dbReference type="SAM" id="Phobius"/>
    </source>
</evidence>
<dbReference type="KEGG" id="sami:SAMIE_1015550"/>
<keyword evidence="1" id="KW-0472">Membrane</keyword>
<evidence type="ECO:0000313" key="3">
    <source>
        <dbReference type="Proteomes" id="UP000279959"/>
    </source>
</evidence>
<evidence type="ECO:0000313" key="2">
    <source>
        <dbReference type="EMBL" id="BBD98054.1"/>
    </source>
</evidence>
<keyword evidence="1" id="KW-0812">Transmembrane</keyword>
<gene>
    <name evidence="2" type="ORF">SAMIE_1015550</name>
</gene>
<accession>A0A494W067</accession>
<proteinExistence type="predicted"/>
<keyword evidence="1" id="KW-1133">Transmembrane helix</keyword>